<dbReference type="GO" id="GO:0004930">
    <property type="term" value="F:G protein-coupled receptor activity"/>
    <property type="evidence" value="ECO:0007669"/>
    <property type="project" value="UniProtKB-KW"/>
</dbReference>
<evidence type="ECO:0000256" key="2">
    <source>
        <dbReference type="ARBA" id="ARBA00022475"/>
    </source>
</evidence>
<comment type="subcellular location">
    <subcellularLocation>
        <location evidence="1">Cell membrane</location>
        <topology evidence="1">Multi-pass membrane protein</topology>
    </subcellularLocation>
</comment>
<evidence type="ECO:0000256" key="6">
    <source>
        <dbReference type="ARBA" id="ARBA00022989"/>
    </source>
</evidence>
<evidence type="ECO:0000256" key="13">
    <source>
        <dbReference type="SAM" id="Phobius"/>
    </source>
</evidence>
<dbReference type="STRING" id="8078.ENSFHEP00000032958"/>
<feature type="transmembrane region" description="Helical" evidence="13">
    <location>
        <begin position="100"/>
        <end position="121"/>
    </location>
</feature>
<keyword evidence="6 13" id="KW-1133">Transmembrane helix</keyword>
<feature type="transmembrane region" description="Helical" evidence="13">
    <location>
        <begin position="25"/>
        <end position="51"/>
    </location>
</feature>
<keyword evidence="3" id="KW-0716">Sensory transduction</keyword>
<keyword evidence="12" id="KW-0807">Transducer</keyword>
<dbReference type="Proteomes" id="UP000265000">
    <property type="component" value="Unplaced"/>
</dbReference>
<evidence type="ECO:0000256" key="9">
    <source>
        <dbReference type="ARBA" id="ARBA00023157"/>
    </source>
</evidence>
<feature type="transmembrane region" description="Helical" evidence="13">
    <location>
        <begin position="142"/>
        <end position="163"/>
    </location>
</feature>
<keyword evidence="11" id="KW-0325">Glycoprotein</keyword>
<reference evidence="15" key="2">
    <citation type="submission" date="2025-09" db="UniProtKB">
        <authorList>
            <consortium name="Ensembl"/>
        </authorList>
    </citation>
    <scope>IDENTIFICATION</scope>
</reference>
<dbReference type="PANTHER" id="PTHR26451">
    <property type="entry name" value="G_PROTEIN_RECEP_F1_2 DOMAIN-CONTAINING PROTEIN"/>
    <property type="match status" value="1"/>
</dbReference>
<evidence type="ECO:0000313" key="15">
    <source>
        <dbReference type="Ensembl" id="ENSFHEP00000032958.1"/>
    </source>
</evidence>
<dbReference type="Ensembl" id="ENSFHET00000026812.1">
    <property type="protein sequence ID" value="ENSFHEP00000032958.1"/>
    <property type="gene ID" value="ENSFHEG00000019753.1"/>
</dbReference>
<evidence type="ECO:0000256" key="7">
    <source>
        <dbReference type="ARBA" id="ARBA00023040"/>
    </source>
</evidence>
<feature type="transmembrane region" description="Helical" evidence="13">
    <location>
        <begin position="240"/>
        <end position="261"/>
    </location>
</feature>
<dbReference type="InterPro" id="IPR052921">
    <property type="entry name" value="GPCR1_Superfamily_Member"/>
</dbReference>
<dbReference type="Gene3D" id="1.20.1070.10">
    <property type="entry name" value="Rhodopsin 7-helix transmembrane proteins"/>
    <property type="match status" value="1"/>
</dbReference>
<keyword evidence="9" id="KW-1015">Disulfide bond</keyword>
<protein>
    <submittedName>
        <fullName evidence="15">Olfactory receptor, family 70, subfamily B, member 1</fullName>
    </submittedName>
</protein>
<feature type="transmembrane region" description="Helical" evidence="13">
    <location>
        <begin position="58"/>
        <end position="80"/>
    </location>
</feature>
<dbReference type="Pfam" id="PF13853">
    <property type="entry name" value="7tm_4"/>
    <property type="match status" value="1"/>
</dbReference>
<name>A0A3Q2QXS0_FUNHE</name>
<dbReference type="InterPro" id="IPR017452">
    <property type="entry name" value="GPCR_Rhodpsn_7TM"/>
</dbReference>
<feature type="transmembrane region" description="Helical" evidence="13">
    <location>
        <begin position="197"/>
        <end position="219"/>
    </location>
</feature>
<evidence type="ECO:0000313" key="16">
    <source>
        <dbReference type="Proteomes" id="UP000265000"/>
    </source>
</evidence>
<keyword evidence="10" id="KW-0675">Receptor</keyword>
<evidence type="ECO:0000259" key="14">
    <source>
        <dbReference type="PROSITE" id="PS50262"/>
    </source>
</evidence>
<evidence type="ECO:0000256" key="8">
    <source>
        <dbReference type="ARBA" id="ARBA00023136"/>
    </source>
</evidence>
<dbReference type="GeneTree" id="ENSGT00940000162761"/>
<evidence type="ECO:0000256" key="3">
    <source>
        <dbReference type="ARBA" id="ARBA00022606"/>
    </source>
</evidence>
<reference evidence="15" key="1">
    <citation type="submission" date="2025-08" db="UniProtKB">
        <authorList>
            <consortium name="Ensembl"/>
        </authorList>
    </citation>
    <scope>IDENTIFICATION</scope>
</reference>
<evidence type="ECO:0000256" key="4">
    <source>
        <dbReference type="ARBA" id="ARBA00022692"/>
    </source>
</evidence>
<keyword evidence="5" id="KW-0552">Olfaction</keyword>
<keyword evidence="16" id="KW-1185">Reference proteome</keyword>
<proteinExistence type="predicted"/>
<dbReference type="PRINTS" id="PR00245">
    <property type="entry name" value="OLFACTORYR"/>
</dbReference>
<keyword evidence="2" id="KW-1003">Cell membrane</keyword>
<evidence type="ECO:0000256" key="1">
    <source>
        <dbReference type="ARBA" id="ARBA00004651"/>
    </source>
</evidence>
<dbReference type="PANTHER" id="PTHR26451:SF848">
    <property type="entry name" value="ODORANT RECEPTOR-RELATED"/>
    <property type="match status" value="1"/>
</dbReference>
<evidence type="ECO:0000256" key="11">
    <source>
        <dbReference type="ARBA" id="ARBA00023180"/>
    </source>
</evidence>
<feature type="domain" description="G-protein coupled receptors family 1 profile" evidence="14">
    <location>
        <begin position="40"/>
        <end position="290"/>
    </location>
</feature>
<keyword evidence="7" id="KW-0297">G-protein coupled receptor</keyword>
<evidence type="ECO:0000256" key="5">
    <source>
        <dbReference type="ARBA" id="ARBA00022725"/>
    </source>
</evidence>
<dbReference type="PROSITE" id="PS50262">
    <property type="entry name" value="G_PROTEIN_RECEP_F1_2"/>
    <property type="match status" value="1"/>
</dbReference>
<dbReference type="GO" id="GO:0005549">
    <property type="term" value="F:odorant binding"/>
    <property type="evidence" value="ECO:0007669"/>
    <property type="project" value="TreeGrafter"/>
</dbReference>
<dbReference type="SUPFAM" id="SSF81321">
    <property type="entry name" value="Family A G protein-coupled receptor-like"/>
    <property type="match status" value="1"/>
</dbReference>
<dbReference type="GO" id="GO:0005886">
    <property type="term" value="C:plasma membrane"/>
    <property type="evidence" value="ECO:0007669"/>
    <property type="project" value="UniProtKB-SubCell"/>
</dbReference>
<dbReference type="PRINTS" id="PR00237">
    <property type="entry name" value="GPCRRHODOPSN"/>
</dbReference>
<dbReference type="InterPro" id="IPR000725">
    <property type="entry name" value="Olfact_rcpt"/>
</dbReference>
<evidence type="ECO:0000256" key="10">
    <source>
        <dbReference type="ARBA" id="ARBA00023170"/>
    </source>
</evidence>
<dbReference type="AlphaFoldDB" id="A0A3Q2QXS0"/>
<keyword evidence="4 13" id="KW-0812">Transmembrane</keyword>
<dbReference type="GO" id="GO:0004984">
    <property type="term" value="F:olfactory receptor activity"/>
    <property type="evidence" value="ECO:0007669"/>
    <property type="project" value="InterPro"/>
</dbReference>
<keyword evidence="8 13" id="KW-0472">Membrane</keyword>
<feature type="transmembrane region" description="Helical" evidence="13">
    <location>
        <begin position="273"/>
        <end position="292"/>
    </location>
</feature>
<dbReference type="InterPro" id="IPR000276">
    <property type="entry name" value="GPCR_Rhodpsn"/>
</dbReference>
<accession>A0A3Q2QXS0</accession>
<organism evidence="15 16">
    <name type="scientific">Fundulus heteroclitus</name>
    <name type="common">Killifish</name>
    <name type="synonym">Mummichog</name>
    <dbReference type="NCBI Taxonomy" id="8078"/>
    <lineage>
        <taxon>Eukaryota</taxon>
        <taxon>Metazoa</taxon>
        <taxon>Chordata</taxon>
        <taxon>Craniata</taxon>
        <taxon>Vertebrata</taxon>
        <taxon>Euteleostomi</taxon>
        <taxon>Actinopterygii</taxon>
        <taxon>Neopterygii</taxon>
        <taxon>Teleostei</taxon>
        <taxon>Neoteleostei</taxon>
        <taxon>Acanthomorphata</taxon>
        <taxon>Ovalentaria</taxon>
        <taxon>Atherinomorphae</taxon>
        <taxon>Cyprinodontiformes</taxon>
        <taxon>Fundulidae</taxon>
        <taxon>Fundulus</taxon>
    </lineage>
</organism>
<sequence>MENYTYNSPTLQLEGLKVKDDSVRLVFFLFLFSYIIFMIMNLGILTIICIVKSLHQPMYVLFCNLTISDIIGSTHILPRLLSDMLLPPSERLISYYECVIQAFITHMFGTTSHTVLMVMAFDRYVAICQPLYYSTIMTGRMIVKLIVFSWGVPFVLVVILLGLTVRLNRCRTLITNPFCDNASLFKLSCESVVFNNIFGLSFTVLLFVSSIGCMVLTYGKITAVCLATKNKTLNSKAMKTCSTHLVVYLIMSLSGITFIVLHRFPQYSDYRKLSAILFVIVPGSLNPIIYGLQSKEIRIFCPLPDKHT</sequence>
<evidence type="ECO:0000256" key="12">
    <source>
        <dbReference type="ARBA" id="ARBA00023224"/>
    </source>
</evidence>
<dbReference type="FunFam" id="1.20.1070.10:FF:000024">
    <property type="entry name" value="Olfactory receptor"/>
    <property type="match status" value="1"/>
</dbReference>